<dbReference type="Proteomes" id="UP000606720">
    <property type="component" value="Unassembled WGS sequence"/>
</dbReference>
<feature type="domain" description="Glycosyltransferase 2-like" evidence="1">
    <location>
        <begin position="4"/>
        <end position="171"/>
    </location>
</feature>
<dbReference type="Pfam" id="PF00535">
    <property type="entry name" value="Glycos_transf_2"/>
    <property type="match status" value="1"/>
</dbReference>
<protein>
    <submittedName>
        <fullName evidence="2">Glycosyltransferase family 2 protein</fullName>
    </submittedName>
</protein>
<evidence type="ECO:0000313" key="2">
    <source>
        <dbReference type="EMBL" id="MBC5715241.1"/>
    </source>
</evidence>
<dbReference type="RefSeq" id="WP_186867653.1">
    <property type="nucleotide sequence ID" value="NZ_JACOPH010000016.1"/>
</dbReference>
<dbReference type="InterPro" id="IPR001173">
    <property type="entry name" value="Glyco_trans_2-like"/>
</dbReference>
<accession>A0A923LS36</accession>
<dbReference type="InterPro" id="IPR029044">
    <property type="entry name" value="Nucleotide-diphossugar_trans"/>
</dbReference>
<dbReference type="CDD" id="cd00761">
    <property type="entry name" value="Glyco_tranf_GTA_type"/>
    <property type="match status" value="1"/>
</dbReference>
<gene>
    <name evidence="2" type="ORF">H8S17_13700</name>
</gene>
<sequence length="296" mass="34557">MKLTVFTPSYNRGRELKNLYNSLINQNLDDNYKHEFEWLIIDDGSTDNTGEIVEKLIKQHEININYQYKSNGGKHTAHNYAVDLATGDFFLICDSDDVLTQDAIQTVFDTISDIQADEKVAGMVGYRHLQAEDGSFDNMQIKFPENAANVKLNDMFDVTGVFDTTQIYRTNVLKKFKFPEYKEERFFPENWCWRSIDKQYWVRVIPVVLETGKYQMDGYSIGSASHVAAPNKNPNANADYAYLYYETMHGLIKRIGYYGKYKAFQRHGQQTKHKENVLLNILSVPFQHYFENKYFK</sequence>
<dbReference type="Gene3D" id="3.90.550.10">
    <property type="entry name" value="Spore Coat Polysaccharide Biosynthesis Protein SpsA, Chain A"/>
    <property type="match status" value="1"/>
</dbReference>
<organism evidence="2 3">
    <name type="scientific">Roseburia zhanii</name>
    <dbReference type="NCBI Taxonomy" id="2763064"/>
    <lineage>
        <taxon>Bacteria</taxon>
        <taxon>Bacillati</taxon>
        <taxon>Bacillota</taxon>
        <taxon>Clostridia</taxon>
        <taxon>Lachnospirales</taxon>
        <taxon>Lachnospiraceae</taxon>
        <taxon>Roseburia</taxon>
    </lineage>
</organism>
<evidence type="ECO:0000259" key="1">
    <source>
        <dbReference type="Pfam" id="PF00535"/>
    </source>
</evidence>
<dbReference type="SUPFAM" id="SSF53448">
    <property type="entry name" value="Nucleotide-diphospho-sugar transferases"/>
    <property type="match status" value="1"/>
</dbReference>
<name>A0A923LS36_9FIRM</name>
<keyword evidence="3" id="KW-1185">Reference proteome</keyword>
<dbReference type="EMBL" id="JACOPH010000016">
    <property type="protein sequence ID" value="MBC5715241.1"/>
    <property type="molecule type" value="Genomic_DNA"/>
</dbReference>
<dbReference type="GO" id="GO:0016758">
    <property type="term" value="F:hexosyltransferase activity"/>
    <property type="evidence" value="ECO:0007669"/>
    <property type="project" value="UniProtKB-ARBA"/>
</dbReference>
<reference evidence="2" key="1">
    <citation type="submission" date="2020-08" db="EMBL/GenBank/DDBJ databases">
        <title>Genome public.</title>
        <authorList>
            <person name="Liu C."/>
            <person name="Sun Q."/>
        </authorList>
    </citation>
    <scope>NUCLEOTIDE SEQUENCE</scope>
    <source>
        <strain evidence="2">BX1005</strain>
    </source>
</reference>
<comment type="caution">
    <text evidence="2">The sequence shown here is derived from an EMBL/GenBank/DDBJ whole genome shotgun (WGS) entry which is preliminary data.</text>
</comment>
<dbReference type="PANTHER" id="PTHR22916:SF3">
    <property type="entry name" value="UDP-GLCNAC:BETAGAL BETA-1,3-N-ACETYLGLUCOSAMINYLTRANSFERASE-LIKE PROTEIN 1"/>
    <property type="match status" value="1"/>
</dbReference>
<dbReference type="PANTHER" id="PTHR22916">
    <property type="entry name" value="GLYCOSYLTRANSFERASE"/>
    <property type="match status" value="1"/>
</dbReference>
<dbReference type="AlphaFoldDB" id="A0A923LS36"/>
<proteinExistence type="predicted"/>
<evidence type="ECO:0000313" key="3">
    <source>
        <dbReference type="Proteomes" id="UP000606720"/>
    </source>
</evidence>